<dbReference type="AlphaFoldDB" id="A0AAD8GA98"/>
<gene>
    <name evidence="3" type="primary">PGBD2</name>
    <name evidence="3" type="ORF">AOXY_G7567</name>
</gene>
<dbReference type="InterPro" id="IPR029526">
    <property type="entry name" value="PGBD"/>
</dbReference>
<evidence type="ECO:0000313" key="3">
    <source>
        <dbReference type="EMBL" id="KAK1170655.1"/>
    </source>
</evidence>
<reference evidence="3" key="1">
    <citation type="submission" date="2022-02" db="EMBL/GenBank/DDBJ databases">
        <title>Atlantic sturgeon de novo genome assembly.</title>
        <authorList>
            <person name="Stock M."/>
            <person name="Klopp C."/>
            <person name="Guiguen Y."/>
            <person name="Cabau C."/>
            <person name="Parinello H."/>
            <person name="Santidrian Yebra-Pimentel E."/>
            <person name="Kuhl H."/>
            <person name="Dirks R.P."/>
            <person name="Guessner J."/>
            <person name="Wuertz S."/>
            <person name="Du K."/>
            <person name="Schartl M."/>
        </authorList>
    </citation>
    <scope>NUCLEOTIDE SEQUENCE</scope>
    <source>
        <strain evidence="3">STURGEONOMICS-FGT-2020</strain>
        <tissue evidence="3">Whole blood</tissue>
    </source>
</reference>
<comment type="caution">
    <text evidence="3">The sequence shown here is derived from an EMBL/GenBank/DDBJ whole genome shotgun (WGS) entry which is preliminary data.</text>
</comment>
<accession>A0AAD8GA98</accession>
<dbReference type="PANTHER" id="PTHR47272">
    <property type="entry name" value="DDE_TNP_1_7 DOMAIN-CONTAINING PROTEIN"/>
    <property type="match status" value="1"/>
</dbReference>
<evidence type="ECO:0000313" key="4">
    <source>
        <dbReference type="Proteomes" id="UP001230051"/>
    </source>
</evidence>
<evidence type="ECO:0000259" key="2">
    <source>
        <dbReference type="Pfam" id="PF13843"/>
    </source>
</evidence>
<sequence length="423" mass="49498">MPSYRMYWSDACRFSPIADVMPRNRFGKLRNVVHLNDNSNMIMKQHPQYDPLFKVRPFLTLVQENLKAIPVEENHSIDEMIIPFKSRSFLKQYNKNKPHKWGMKVFVRAGASGMAYDFEVYIGKGTTKTNEKSSLGISGDIVVRLVQNLPSDQNIKIYFDNWFASYDLVSTLKEMGFWSVGTVRSNRIPGCQLEEDKTLKKERGSFDYRTEAKKNVSVVKWFDNKCVHLISSFIGCTPVENVRRWSVAKRQYIQVPQPAAVKTYNKHMGGVDLHDMLIELYRIDFRSKRYYLRIFFQIVDMCVINAWLLYRRHCEQQEVNHKPQLTFRSEVAHTLLQAGKSLKRKRGRPSMESTGDNPQRRRISQKPVDDVRLGGIAHWPQHVEEKQRCKFCIKAYSRTQCEKCGLALCLTKERNCFKDFHTT</sequence>
<protein>
    <submittedName>
        <fullName evidence="3">PiggyBac transposable element-derived protein 3-like</fullName>
    </submittedName>
</protein>
<organism evidence="3 4">
    <name type="scientific">Acipenser oxyrinchus oxyrinchus</name>
    <dbReference type="NCBI Taxonomy" id="40147"/>
    <lineage>
        <taxon>Eukaryota</taxon>
        <taxon>Metazoa</taxon>
        <taxon>Chordata</taxon>
        <taxon>Craniata</taxon>
        <taxon>Vertebrata</taxon>
        <taxon>Euteleostomi</taxon>
        <taxon>Actinopterygii</taxon>
        <taxon>Chondrostei</taxon>
        <taxon>Acipenseriformes</taxon>
        <taxon>Acipenseridae</taxon>
        <taxon>Acipenser</taxon>
    </lineage>
</organism>
<dbReference type="Proteomes" id="UP001230051">
    <property type="component" value="Unassembled WGS sequence"/>
</dbReference>
<feature type="domain" description="PiggyBac transposable element-derived protein" evidence="2">
    <location>
        <begin position="1"/>
        <end position="307"/>
    </location>
</feature>
<dbReference type="PANTHER" id="PTHR47272:SF1">
    <property type="entry name" value="PIGGYBAC TRANSPOSABLE ELEMENT-DERIVED PROTEIN 3-LIKE"/>
    <property type="match status" value="1"/>
</dbReference>
<name>A0AAD8GA98_ACIOX</name>
<feature type="region of interest" description="Disordered" evidence="1">
    <location>
        <begin position="340"/>
        <end position="365"/>
    </location>
</feature>
<keyword evidence="4" id="KW-1185">Reference proteome</keyword>
<evidence type="ECO:0000256" key="1">
    <source>
        <dbReference type="SAM" id="MobiDB-lite"/>
    </source>
</evidence>
<dbReference type="EMBL" id="JAGXEW010000006">
    <property type="protein sequence ID" value="KAK1170655.1"/>
    <property type="molecule type" value="Genomic_DNA"/>
</dbReference>
<dbReference type="Pfam" id="PF13843">
    <property type="entry name" value="DDE_Tnp_1_7"/>
    <property type="match status" value="1"/>
</dbReference>
<proteinExistence type="predicted"/>